<dbReference type="GO" id="GO:0070181">
    <property type="term" value="F:small ribosomal subunit rRNA binding"/>
    <property type="evidence" value="ECO:0007669"/>
    <property type="project" value="TreeGrafter"/>
</dbReference>
<dbReference type="HAMAP" id="MF_00500">
    <property type="entry name" value="Ribosomal_bS20"/>
    <property type="match status" value="1"/>
</dbReference>
<evidence type="ECO:0000256" key="1">
    <source>
        <dbReference type="ARBA" id="ARBA00003134"/>
    </source>
</evidence>
<dbReference type="GO" id="GO:0015935">
    <property type="term" value="C:small ribosomal subunit"/>
    <property type="evidence" value="ECO:0007669"/>
    <property type="project" value="TreeGrafter"/>
</dbReference>
<dbReference type="GO" id="GO:0006412">
    <property type="term" value="P:translation"/>
    <property type="evidence" value="ECO:0007669"/>
    <property type="project" value="UniProtKB-UniRule"/>
</dbReference>
<dbReference type="FunFam" id="1.20.58.110:FF:000001">
    <property type="entry name" value="30S ribosomal protein S20"/>
    <property type="match status" value="1"/>
</dbReference>
<dbReference type="RefSeq" id="WP_044826249.1">
    <property type="nucleotide sequence ID" value="NZ_CP009687.1"/>
</dbReference>
<evidence type="ECO:0000256" key="6">
    <source>
        <dbReference type="ARBA" id="ARBA00023274"/>
    </source>
</evidence>
<keyword evidence="4 8" id="KW-0694">RNA-binding</keyword>
<dbReference type="SUPFAM" id="SSF46992">
    <property type="entry name" value="Ribosomal protein S20"/>
    <property type="match status" value="1"/>
</dbReference>
<keyword evidence="5 8" id="KW-0689">Ribosomal protein</keyword>
<evidence type="ECO:0000256" key="3">
    <source>
        <dbReference type="ARBA" id="ARBA00022730"/>
    </source>
</evidence>
<comment type="function">
    <text evidence="1 8">Binds directly to 16S ribosomal RNA.</text>
</comment>
<protein>
    <recommendedName>
        <fullName evidence="7 8">Small ribosomal subunit protein bS20</fullName>
    </recommendedName>
</protein>
<evidence type="ECO:0000313" key="9">
    <source>
        <dbReference type="EMBL" id="AKL95812.1"/>
    </source>
</evidence>
<evidence type="ECO:0000256" key="8">
    <source>
        <dbReference type="HAMAP-Rule" id="MF_00500"/>
    </source>
</evidence>
<evidence type="ECO:0000256" key="2">
    <source>
        <dbReference type="ARBA" id="ARBA00007634"/>
    </source>
</evidence>
<dbReference type="KEGG" id="cace:CACET_c23660"/>
<keyword evidence="10" id="KW-1185">Reference proteome</keyword>
<evidence type="ECO:0000313" key="10">
    <source>
        <dbReference type="Proteomes" id="UP000035704"/>
    </source>
</evidence>
<dbReference type="EMBL" id="CP009687">
    <property type="protein sequence ID" value="AKL95812.1"/>
    <property type="molecule type" value="Genomic_DNA"/>
</dbReference>
<keyword evidence="3 8" id="KW-0699">rRNA-binding</keyword>
<sequence>MANIKSAMKRIKVIKKKTARNRMVKSQLKTAIKKFEEALTVGNFEDAKAKLKFVEKKLMQAAAKNVIHKSKASRKVSRLATKLNKAV</sequence>
<gene>
    <name evidence="8 9" type="primary">rpsT</name>
    <name evidence="9" type="ORF">CACET_c23660</name>
</gene>
<dbReference type="Proteomes" id="UP000035704">
    <property type="component" value="Chromosome"/>
</dbReference>
<dbReference type="NCBIfam" id="TIGR00029">
    <property type="entry name" value="S20"/>
    <property type="match status" value="1"/>
</dbReference>
<keyword evidence="6 8" id="KW-0687">Ribonucleoprotein</keyword>
<dbReference type="PATRIC" id="fig|84022.5.peg.2149"/>
<dbReference type="InterPro" id="IPR002583">
    <property type="entry name" value="Ribosomal_bS20"/>
</dbReference>
<dbReference type="AlphaFoldDB" id="A0A0D8I5X6"/>
<reference evidence="9 10" key="1">
    <citation type="submission" date="2014-10" db="EMBL/GenBank/DDBJ databases">
        <title>Genome sequence of Clostridium aceticum DSM 1496.</title>
        <authorList>
            <person name="Poehlein A."/>
            <person name="Schiel-Bengelsdorf B."/>
            <person name="Gottschalk G."/>
            <person name="Duerre P."/>
            <person name="Daniel R."/>
        </authorList>
    </citation>
    <scope>NUCLEOTIDE SEQUENCE [LARGE SCALE GENOMIC DNA]</scope>
    <source>
        <strain evidence="9 10">DSM 1496</strain>
    </source>
</reference>
<dbReference type="Gene3D" id="1.20.58.110">
    <property type="entry name" value="Ribosomal protein S20"/>
    <property type="match status" value="1"/>
</dbReference>
<dbReference type="PANTHER" id="PTHR33398:SF1">
    <property type="entry name" value="SMALL RIBOSOMAL SUBUNIT PROTEIN BS20C"/>
    <property type="match status" value="1"/>
</dbReference>
<dbReference type="OrthoDB" id="9808392at2"/>
<organism evidence="9 10">
    <name type="scientific">Clostridium aceticum</name>
    <dbReference type="NCBI Taxonomy" id="84022"/>
    <lineage>
        <taxon>Bacteria</taxon>
        <taxon>Bacillati</taxon>
        <taxon>Bacillota</taxon>
        <taxon>Clostridia</taxon>
        <taxon>Eubacteriales</taxon>
        <taxon>Clostridiaceae</taxon>
        <taxon>Clostridium</taxon>
    </lineage>
</organism>
<dbReference type="InterPro" id="IPR036510">
    <property type="entry name" value="Ribosomal_bS20_sf"/>
</dbReference>
<comment type="similarity">
    <text evidence="2 8">Belongs to the bacterial ribosomal protein bS20 family.</text>
</comment>
<dbReference type="STRING" id="84022.CACET_c23660"/>
<dbReference type="GO" id="GO:0005829">
    <property type="term" value="C:cytosol"/>
    <property type="evidence" value="ECO:0007669"/>
    <property type="project" value="TreeGrafter"/>
</dbReference>
<name>A0A0D8I5X6_9CLOT</name>
<dbReference type="GO" id="GO:0003735">
    <property type="term" value="F:structural constituent of ribosome"/>
    <property type="evidence" value="ECO:0007669"/>
    <property type="project" value="InterPro"/>
</dbReference>
<proteinExistence type="inferred from homology"/>
<dbReference type="PANTHER" id="PTHR33398">
    <property type="entry name" value="30S RIBOSOMAL PROTEIN S20"/>
    <property type="match status" value="1"/>
</dbReference>
<evidence type="ECO:0000256" key="5">
    <source>
        <dbReference type="ARBA" id="ARBA00022980"/>
    </source>
</evidence>
<accession>A0A0D8I5X6</accession>
<dbReference type="Pfam" id="PF01649">
    <property type="entry name" value="Ribosomal_S20p"/>
    <property type="match status" value="1"/>
</dbReference>
<evidence type="ECO:0000256" key="4">
    <source>
        <dbReference type="ARBA" id="ARBA00022884"/>
    </source>
</evidence>
<evidence type="ECO:0000256" key="7">
    <source>
        <dbReference type="ARBA" id="ARBA00035136"/>
    </source>
</evidence>